<dbReference type="InterPro" id="IPR011981">
    <property type="entry name" value="DHPA_dOase_Mn/Fe"/>
</dbReference>
<dbReference type="STRING" id="1317122.ATO12_22565"/>
<dbReference type="GO" id="GO:0008198">
    <property type="term" value="F:ferrous iron binding"/>
    <property type="evidence" value="ECO:0007669"/>
    <property type="project" value="InterPro"/>
</dbReference>
<keyword evidence="6 8" id="KW-0560">Oxidoreductase</keyword>
<dbReference type="RefSeq" id="WP_034244566.1">
    <property type="nucleotide sequence ID" value="NZ_AQRA01000007.1"/>
</dbReference>
<evidence type="ECO:0000256" key="1">
    <source>
        <dbReference type="ARBA" id="ARBA00001954"/>
    </source>
</evidence>
<keyword evidence="7 8" id="KW-0408">Iron</keyword>
<evidence type="ECO:0000259" key="9">
    <source>
        <dbReference type="PROSITE" id="PS51819"/>
    </source>
</evidence>
<dbReference type="InterPro" id="IPR000486">
    <property type="entry name" value="Xdiol_ring_cleave_dOase_1/2"/>
</dbReference>
<evidence type="ECO:0000313" key="11">
    <source>
        <dbReference type="Proteomes" id="UP000023541"/>
    </source>
</evidence>
<proteinExistence type="inferred from homology"/>
<gene>
    <name evidence="10" type="ORF">ATO12_22565</name>
</gene>
<dbReference type="Gene3D" id="3.10.180.10">
    <property type="entry name" value="2,3-Dihydroxybiphenyl 1,2-Dioxygenase, domain 1"/>
    <property type="match status" value="2"/>
</dbReference>
<dbReference type="OrthoDB" id="317332at2"/>
<dbReference type="PANTHER" id="PTHR21366">
    <property type="entry name" value="GLYOXALASE FAMILY PROTEIN"/>
    <property type="match status" value="1"/>
</dbReference>
<evidence type="ECO:0000256" key="8">
    <source>
        <dbReference type="RuleBase" id="RU000683"/>
    </source>
</evidence>
<dbReference type="Proteomes" id="UP000023541">
    <property type="component" value="Unassembled WGS sequence"/>
</dbReference>
<dbReference type="GO" id="GO:0051213">
    <property type="term" value="F:dioxygenase activity"/>
    <property type="evidence" value="ECO:0007669"/>
    <property type="project" value="UniProtKB-KW"/>
</dbReference>
<accession>A0A023BSE8</accession>
<dbReference type="eggNOG" id="COG0346">
    <property type="taxonomic scope" value="Bacteria"/>
</dbReference>
<keyword evidence="4 8" id="KW-0058">Aromatic hydrocarbons catabolism</keyword>
<feature type="domain" description="VOC" evidence="9">
    <location>
        <begin position="16"/>
        <end position="127"/>
    </location>
</feature>
<keyword evidence="5 8" id="KW-0223">Dioxygenase</keyword>
<dbReference type="PROSITE" id="PS00082">
    <property type="entry name" value="EXTRADIOL_DIOXYGENAS"/>
    <property type="match status" value="1"/>
</dbReference>
<evidence type="ECO:0000256" key="3">
    <source>
        <dbReference type="ARBA" id="ARBA00022723"/>
    </source>
</evidence>
<dbReference type="InterPro" id="IPR029068">
    <property type="entry name" value="Glyas_Bleomycin-R_OHBP_Dase"/>
</dbReference>
<evidence type="ECO:0000256" key="5">
    <source>
        <dbReference type="ARBA" id="ARBA00022964"/>
    </source>
</evidence>
<feature type="domain" description="VOC" evidence="9">
    <location>
        <begin position="148"/>
        <end position="268"/>
    </location>
</feature>
<organism evidence="10 11">
    <name type="scientific">Aquimarina atlantica</name>
    <dbReference type="NCBI Taxonomy" id="1317122"/>
    <lineage>
        <taxon>Bacteria</taxon>
        <taxon>Pseudomonadati</taxon>
        <taxon>Bacteroidota</taxon>
        <taxon>Flavobacteriia</taxon>
        <taxon>Flavobacteriales</taxon>
        <taxon>Flavobacteriaceae</taxon>
        <taxon>Aquimarina</taxon>
    </lineage>
</organism>
<evidence type="ECO:0000256" key="4">
    <source>
        <dbReference type="ARBA" id="ARBA00022797"/>
    </source>
</evidence>
<comment type="caution">
    <text evidence="10">The sequence shown here is derived from an EMBL/GenBank/DDBJ whole genome shotgun (WGS) entry which is preliminary data.</text>
</comment>
<keyword evidence="3" id="KW-0479">Metal-binding</keyword>
<dbReference type="InterPro" id="IPR037523">
    <property type="entry name" value="VOC_core"/>
</dbReference>
<evidence type="ECO:0000256" key="7">
    <source>
        <dbReference type="ARBA" id="ARBA00023004"/>
    </source>
</evidence>
<dbReference type="PROSITE" id="PS51819">
    <property type="entry name" value="VOC"/>
    <property type="match status" value="2"/>
</dbReference>
<keyword evidence="11" id="KW-1185">Reference proteome</keyword>
<name>A0A023BSE8_9FLAO</name>
<comment type="similarity">
    <text evidence="2 8">Belongs to the extradiol ring-cleavage dioxygenase family.</text>
</comment>
<dbReference type="SUPFAM" id="SSF54593">
    <property type="entry name" value="Glyoxalase/Bleomycin resistance protein/Dihydroxybiphenyl dioxygenase"/>
    <property type="match status" value="1"/>
</dbReference>
<dbReference type="InterPro" id="IPR004360">
    <property type="entry name" value="Glyas_Fos-R_dOase_dom"/>
</dbReference>
<reference evidence="10 11" key="1">
    <citation type="submission" date="2014-04" db="EMBL/GenBank/DDBJ databases">
        <title>Aquimarina sp. 22II-S11-z7 Genome Sequencing.</title>
        <authorList>
            <person name="Lai Q."/>
        </authorList>
    </citation>
    <scope>NUCLEOTIDE SEQUENCE [LARGE SCALE GENOMIC DNA]</scope>
    <source>
        <strain evidence="10 11">22II-S11-z7</strain>
    </source>
</reference>
<sequence>MALVPHNFDLPFNIIRCSHVEYAVTDLDESHKFYVDILGLIETERTENTIYLRGLEEQQHHSYILKKAEEPSVLAVGFKVAFEKDLDALKTHLDSINVDTEWVSKYAEDRTLRVVSPQGFILEFYARMKKVPQKLREYKAYQGMHPQRFDHFNVFTPNAQETYEFFVSQLGFRLTEYSTTEKGEMWAAWMHRKGNVHDMALTNGDGPRLHHSAIWVPTALNIIHLLDVMSTTGYVNNIERGPGRHGVSNAFFLYILDPDGHRIEIYTCDYLTVDPDLEPLGWDLRDPQRQTLWGAPAPRSWFENGSTFINTKVKKATMKARPIIAD</sequence>
<dbReference type="InterPro" id="IPR050383">
    <property type="entry name" value="GlyoxalaseI/FosfomycinResist"/>
</dbReference>
<protein>
    <submittedName>
        <fullName evidence="10">3,4-dihydroxyphenylacetate 2,3-dioxygenase</fullName>
    </submittedName>
</protein>
<evidence type="ECO:0000256" key="6">
    <source>
        <dbReference type="ARBA" id="ARBA00023002"/>
    </source>
</evidence>
<dbReference type="NCBIfam" id="TIGR02295">
    <property type="entry name" value="HpaD"/>
    <property type="match status" value="1"/>
</dbReference>
<dbReference type="Pfam" id="PF00903">
    <property type="entry name" value="Glyoxalase"/>
    <property type="match status" value="2"/>
</dbReference>
<comment type="cofactor">
    <cofactor evidence="1 8">
        <name>Fe(2+)</name>
        <dbReference type="ChEBI" id="CHEBI:29033"/>
    </cofactor>
</comment>
<evidence type="ECO:0000256" key="2">
    <source>
        <dbReference type="ARBA" id="ARBA00008784"/>
    </source>
</evidence>
<dbReference type="EMBL" id="AQRA01000007">
    <property type="protein sequence ID" value="EZH72915.1"/>
    <property type="molecule type" value="Genomic_DNA"/>
</dbReference>
<dbReference type="AlphaFoldDB" id="A0A023BSE8"/>
<evidence type="ECO:0000313" key="10">
    <source>
        <dbReference type="EMBL" id="EZH72915.1"/>
    </source>
</evidence>